<dbReference type="GO" id="GO:0034272">
    <property type="term" value="C:phosphatidylinositol 3-kinase complex, class III, type II"/>
    <property type="evidence" value="ECO:0007669"/>
    <property type="project" value="TreeGrafter"/>
</dbReference>
<dbReference type="InterPro" id="IPR007243">
    <property type="entry name" value="Atg6/Beclin"/>
</dbReference>
<dbReference type="GO" id="GO:0034271">
    <property type="term" value="C:phosphatidylinositol 3-kinase complex, class III, type I"/>
    <property type="evidence" value="ECO:0007669"/>
    <property type="project" value="TreeGrafter"/>
</dbReference>
<evidence type="ECO:0000256" key="1">
    <source>
        <dbReference type="ARBA" id="ARBA00005965"/>
    </source>
</evidence>
<dbReference type="GO" id="GO:0030674">
    <property type="term" value="F:protein-macromolecule adaptor activity"/>
    <property type="evidence" value="ECO:0007669"/>
    <property type="project" value="TreeGrafter"/>
</dbReference>
<dbReference type="Gene3D" id="1.10.418.40">
    <property type="entry name" value="Autophagy protein 6/Beclin 1"/>
    <property type="match status" value="1"/>
</dbReference>
<reference evidence="4 5" key="1">
    <citation type="journal article" date="2015" name="Plant Cell">
        <title>Oil accumulation by the oleaginous diatom Fistulifera solaris as revealed by the genome and transcriptome.</title>
        <authorList>
            <person name="Tanaka T."/>
            <person name="Maeda Y."/>
            <person name="Veluchamy A."/>
            <person name="Tanaka M."/>
            <person name="Abida H."/>
            <person name="Marechal E."/>
            <person name="Bowler C."/>
            <person name="Muto M."/>
            <person name="Sunaga Y."/>
            <person name="Tanaka M."/>
            <person name="Yoshino T."/>
            <person name="Taniguchi T."/>
            <person name="Fukuda Y."/>
            <person name="Nemoto M."/>
            <person name="Matsumoto M."/>
            <person name="Wong P.S."/>
            <person name="Aburatani S."/>
            <person name="Fujibuchi W."/>
        </authorList>
    </citation>
    <scope>NUCLEOTIDE SEQUENCE [LARGE SCALE GENOMIC DNA]</scope>
    <source>
        <strain evidence="4 5">JPCC DA0580</strain>
    </source>
</reference>
<dbReference type="InterPro" id="IPR038274">
    <property type="entry name" value="Atg6/Beclin_C_sf"/>
</dbReference>
<accession>A0A1Z5KQI1</accession>
<organism evidence="4 5">
    <name type="scientific">Fistulifera solaris</name>
    <name type="common">Oleaginous diatom</name>
    <dbReference type="NCBI Taxonomy" id="1519565"/>
    <lineage>
        <taxon>Eukaryota</taxon>
        <taxon>Sar</taxon>
        <taxon>Stramenopiles</taxon>
        <taxon>Ochrophyta</taxon>
        <taxon>Bacillariophyta</taxon>
        <taxon>Bacillariophyceae</taxon>
        <taxon>Bacillariophycidae</taxon>
        <taxon>Naviculales</taxon>
        <taxon>Naviculaceae</taxon>
        <taxon>Fistulifera</taxon>
    </lineage>
</organism>
<keyword evidence="2" id="KW-0175">Coiled coil</keyword>
<evidence type="ECO:0000256" key="2">
    <source>
        <dbReference type="SAM" id="Coils"/>
    </source>
</evidence>
<proteinExistence type="inferred from homology"/>
<dbReference type="PANTHER" id="PTHR12768">
    <property type="entry name" value="BECLIN 1"/>
    <property type="match status" value="1"/>
</dbReference>
<dbReference type="InParanoid" id="A0A1Z5KQI1"/>
<dbReference type="GO" id="GO:0043548">
    <property type="term" value="F:phosphatidylinositol 3-kinase binding"/>
    <property type="evidence" value="ECO:0007669"/>
    <property type="project" value="TreeGrafter"/>
</dbReference>
<dbReference type="OrthoDB" id="46306at2759"/>
<dbReference type="Proteomes" id="UP000198406">
    <property type="component" value="Unassembled WGS sequence"/>
</dbReference>
<gene>
    <name evidence="4" type="ORF">FisN_4Hh014</name>
</gene>
<dbReference type="InterPro" id="IPR040455">
    <property type="entry name" value="Atg6_BARA"/>
</dbReference>
<dbReference type="PANTHER" id="PTHR12768:SF4">
    <property type="entry name" value="BECLIN-1"/>
    <property type="match status" value="1"/>
</dbReference>
<dbReference type="AlphaFoldDB" id="A0A1Z5KQI1"/>
<protein>
    <recommendedName>
        <fullName evidence="3">Atg6 BARA domain-containing protein</fullName>
    </recommendedName>
</protein>
<dbReference type="EMBL" id="BDSP01000273">
    <property type="protein sequence ID" value="GAX28352.1"/>
    <property type="molecule type" value="Genomic_DNA"/>
</dbReference>
<name>A0A1Z5KQI1_FISSO</name>
<evidence type="ECO:0000259" key="3">
    <source>
        <dbReference type="Pfam" id="PF04111"/>
    </source>
</evidence>
<dbReference type="Pfam" id="PF04111">
    <property type="entry name" value="APG6"/>
    <property type="match status" value="1"/>
</dbReference>
<feature type="domain" description="Atg6 BARA" evidence="3">
    <location>
        <begin position="184"/>
        <end position="244"/>
    </location>
</feature>
<sequence>MDASFVHLNVPLEEESRVGKNSVCSEWTRQTDKWTRETPQSCCWDCLSRLQQALEKDTERLEYESNVYLNHAQSSRLRQKQWQQKLDGELTREQLVEQAKESYTREIDEITLACEQLEAEFKELKMVRRELAAKAKELDQATEDIHRARNDIELAATSIEQDQENLYRAVASAHEQIDCLSSTKIQLYSQSFDLQVDQERGLRYPLINEHRLAYRPKGDVHWEEIQTAWSLAAQLLLVVASTFQRPSKTPYHITWDTQKLTTAVPFWHGMLCCIA</sequence>
<comment type="caution">
    <text evidence="4">The sequence shown here is derived from an EMBL/GenBank/DDBJ whole genome shotgun (WGS) entry which is preliminary data.</text>
</comment>
<dbReference type="GO" id="GO:0000045">
    <property type="term" value="P:autophagosome assembly"/>
    <property type="evidence" value="ECO:0007669"/>
    <property type="project" value="TreeGrafter"/>
</dbReference>
<dbReference type="GO" id="GO:0000407">
    <property type="term" value="C:phagophore assembly site"/>
    <property type="evidence" value="ECO:0007669"/>
    <property type="project" value="TreeGrafter"/>
</dbReference>
<keyword evidence="5" id="KW-1185">Reference proteome</keyword>
<comment type="similarity">
    <text evidence="1">Belongs to the beclin family.</text>
</comment>
<evidence type="ECO:0000313" key="5">
    <source>
        <dbReference type="Proteomes" id="UP000198406"/>
    </source>
</evidence>
<evidence type="ECO:0000313" key="4">
    <source>
        <dbReference type="EMBL" id="GAX28352.1"/>
    </source>
</evidence>
<dbReference type="GO" id="GO:0045324">
    <property type="term" value="P:late endosome to vacuole transport"/>
    <property type="evidence" value="ECO:0007669"/>
    <property type="project" value="TreeGrafter"/>
</dbReference>
<feature type="coiled-coil region" evidence="2">
    <location>
        <begin position="100"/>
        <end position="158"/>
    </location>
</feature>
<dbReference type="GO" id="GO:0000423">
    <property type="term" value="P:mitophagy"/>
    <property type="evidence" value="ECO:0007669"/>
    <property type="project" value="TreeGrafter"/>
</dbReference>
<dbReference type="GO" id="GO:0006995">
    <property type="term" value="P:cellular response to nitrogen starvation"/>
    <property type="evidence" value="ECO:0007669"/>
    <property type="project" value="TreeGrafter"/>
</dbReference>